<evidence type="ECO:0000313" key="2">
    <source>
        <dbReference type="EMBL" id="CAK9044673.1"/>
    </source>
</evidence>
<keyword evidence="1" id="KW-0732">Signal</keyword>
<protein>
    <recommendedName>
        <fullName evidence="4">PA14 domain-containing protein</fullName>
    </recommendedName>
</protein>
<comment type="caution">
    <text evidence="2">The sequence shown here is derived from an EMBL/GenBank/DDBJ whole genome shotgun (WGS) entry which is preliminary data.</text>
</comment>
<evidence type="ECO:0008006" key="4">
    <source>
        <dbReference type="Google" id="ProtNLM"/>
    </source>
</evidence>
<feature type="chain" id="PRO_5045712842" description="PA14 domain-containing protein" evidence="1">
    <location>
        <begin position="25"/>
        <end position="388"/>
    </location>
</feature>
<evidence type="ECO:0000313" key="3">
    <source>
        <dbReference type="Proteomes" id="UP001642464"/>
    </source>
</evidence>
<feature type="non-terminal residue" evidence="2">
    <location>
        <position position="388"/>
    </location>
</feature>
<evidence type="ECO:0000256" key="1">
    <source>
        <dbReference type="SAM" id="SignalP"/>
    </source>
</evidence>
<dbReference type="Proteomes" id="UP001642464">
    <property type="component" value="Unassembled WGS sequence"/>
</dbReference>
<organism evidence="2 3">
    <name type="scientific">Durusdinium trenchii</name>
    <dbReference type="NCBI Taxonomy" id="1381693"/>
    <lineage>
        <taxon>Eukaryota</taxon>
        <taxon>Sar</taxon>
        <taxon>Alveolata</taxon>
        <taxon>Dinophyceae</taxon>
        <taxon>Suessiales</taxon>
        <taxon>Symbiodiniaceae</taxon>
        <taxon>Durusdinium</taxon>
    </lineage>
</organism>
<dbReference type="EMBL" id="CAXAMM010018947">
    <property type="protein sequence ID" value="CAK9044673.1"/>
    <property type="molecule type" value="Genomic_DNA"/>
</dbReference>
<name>A0ABP0M0V3_9DINO</name>
<keyword evidence="3" id="KW-1185">Reference proteome</keyword>
<accession>A0ABP0M0V3</accession>
<reference evidence="2 3" key="1">
    <citation type="submission" date="2024-02" db="EMBL/GenBank/DDBJ databases">
        <authorList>
            <person name="Chen Y."/>
            <person name="Shah S."/>
            <person name="Dougan E. K."/>
            <person name="Thang M."/>
            <person name="Chan C."/>
        </authorList>
    </citation>
    <scope>NUCLEOTIDE SEQUENCE [LARGE SCALE GENOMIC DNA]</scope>
</reference>
<proteinExistence type="predicted"/>
<gene>
    <name evidence="2" type="ORF">SCF082_LOCUS25348</name>
</gene>
<sequence>MKFLASLAACHLLTLASKVPSTPAAHLLELDEGLRLRGNSVKKVRDPTFATLDSDIYPVAPQDAIAPGVQAAAAEAPPGSAVPAYQHQEAQAPNSFPESFQKAATALRGQQLECHDSPPDWQDPNGNDCFQYKKGAWCSASGAGDGWKSSWGNFQEWSNSMAGNGPQQVCCTCGGGVHFLASVQPSPLEGRLQAPQDRYDGSVVAPADELPEEFMESVPVTVPLDEIPSKFSHYLTSIDTQRRRPDVMGLTARFYKVKPTETECGRPGPAPVSSAIDRALDYRMGFTGGFQRFLQQRAKHADAGSYFYGKWTGTINILEKGTYVFDLDLGFDTTSSIKIDGKELLTHGQCRASKAPYACAVKRCIWLDGSCVAPTGVPDGRPPSAPSP</sequence>
<feature type="signal peptide" evidence="1">
    <location>
        <begin position="1"/>
        <end position="24"/>
    </location>
</feature>